<reference evidence="2 3" key="1">
    <citation type="submission" date="2012-04" db="EMBL/GenBank/DDBJ databases">
        <title>The Genome Sequence of Bacillus cereus HuA4-10.</title>
        <authorList>
            <consortium name="The Broad Institute Genome Sequencing Platform"/>
            <consortium name="The Broad Institute Genome Sequencing Center for Infectious Disease"/>
            <person name="Feldgarden M."/>
            <person name="Van der Auwera G.A."/>
            <person name="Mahillon J."/>
            <person name="Duprez V."/>
            <person name="Timmery S."/>
            <person name="Mattelet C."/>
            <person name="Dierick K."/>
            <person name="Sun M."/>
            <person name="Yu Z."/>
            <person name="Zhu L."/>
            <person name="Hu X."/>
            <person name="Shank E.B."/>
            <person name="Swiecicka I."/>
            <person name="Hansen B.M."/>
            <person name="Andrup L."/>
            <person name="Young S.K."/>
            <person name="Zeng Q."/>
            <person name="Gargeya S."/>
            <person name="Fitzgerald M."/>
            <person name="Haas B."/>
            <person name="Abouelleil A."/>
            <person name="Alvarado L."/>
            <person name="Arachchi H.M."/>
            <person name="Berlin A."/>
            <person name="Chapman S.B."/>
            <person name="Goldberg J."/>
            <person name="Griggs A."/>
            <person name="Gujja S."/>
            <person name="Hansen M."/>
            <person name="Howarth C."/>
            <person name="Imamovic A."/>
            <person name="Larimer J."/>
            <person name="McCowen C."/>
            <person name="Montmayeur A."/>
            <person name="Murphy C."/>
            <person name="Neiman D."/>
            <person name="Pearson M."/>
            <person name="Priest M."/>
            <person name="Roberts A."/>
            <person name="Saif S."/>
            <person name="Shea T."/>
            <person name="Sisk P."/>
            <person name="Sykes S."/>
            <person name="Wortman J."/>
            <person name="Nusbaum C."/>
            <person name="Birren B."/>
        </authorList>
    </citation>
    <scope>NUCLEOTIDE SEQUENCE [LARGE SCALE GENOMIC DNA]</scope>
    <source>
        <strain evidence="2 3">HuA4-10</strain>
    </source>
</reference>
<dbReference type="HOGENOM" id="CLU_1746026_0_0_9"/>
<dbReference type="AlphaFoldDB" id="J8DDA9"/>
<sequence length="153" mass="17369">MSRKGWIISAVVGLLIAIAIAIAIGIGSTFVFSSGKGEVMELSPLEMKKFMGEDGTGFVMLTSNMRHSEDWIFLVKKLAEKEKIEVKGLDENRDDIPSTSNPHDWGLSQRRDTLAYYEKGKVKKEIKFTIDKPSELEKEVSYFIQNCKEQYQK</sequence>
<keyword evidence="1" id="KW-0472">Membrane</keyword>
<dbReference type="PATRIC" id="fig|1053206.3.peg.5094"/>
<dbReference type="Proteomes" id="UP000006977">
    <property type="component" value="Unassembled WGS sequence"/>
</dbReference>
<gene>
    <name evidence="2" type="ORF">IGC_04982</name>
</gene>
<organism evidence="2 3">
    <name type="scientific">Bacillus cereus HuA4-10</name>
    <dbReference type="NCBI Taxonomy" id="1053206"/>
    <lineage>
        <taxon>Bacteria</taxon>
        <taxon>Bacillati</taxon>
        <taxon>Bacillota</taxon>
        <taxon>Bacilli</taxon>
        <taxon>Bacillales</taxon>
        <taxon>Bacillaceae</taxon>
        <taxon>Bacillus</taxon>
        <taxon>Bacillus cereus group</taxon>
    </lineage>
</organism>
<evidence type="ECO:0000256" key="1">
    <source>
        <dbReference type="SAM" id="Phobius"/>
    </source>
</evidence>
<feature type="transmembrane region" description="Helical" evidence="1">
    <location>
        <begin position="6"/>
        <end position="32"/>
    </location>
</feature>
<name>J8DDA9_BACCE</name>
<evidence type="ECO:0000313" key="3">
    <source>
        <dbReference type="Proteomes" id="UP000006977"/>
    </source>
</evidence>
<keyword evidence="1" id="KW-1133">Transmembrane helix</keyword>
<protein>
    <submittedName>
        <fullName evidence="2">Uncharacterized protein</fullName>
    </submittedName>
</protein>
<evidence type="ECO:0000313" key="2">
    <source>
        <dbReference type="EMBL" id="EJQ74179.1"/>
    </source>
</evidence>
<dbReference type="EMBL" id="AHEA01000042">
    <property type="protein sequence ID" value="EJQ74179.1"/>
    <property type="molecule type" value="Genomic_DNA"/>
</dbReference>
<dbReference type="RefSeq" id="WP_002151012.1">
    <property type="nucleotide sequence ID" value="NZ_JH792149.1"/>
</dbReference>
<accession>J8DDA9</accession>
<proteinExistence type="predicted"/>
<comment type="caution">
    <text evidence="2">The sequence shown here is derived from an EMBL/GenBank/DDBJ whole genome shotgun (WGS) entry which is preliminary data.</text>
</comment>
<keyword evidence="1" id="KW-0812">Transmembrane</keyword>